<evidence type="ECO:0000256" key="1">
    <source>
        <dbReference type="ARBA" id="ARBA00006865"/>
    </source>
</evidence>
<evidence type="ECO:0000313" key="6">
    <source>
        <dbReference type="Proteomes" id="UP001148786"/>
    </source>
</evidence>
<keyword evidence="6" id="KW-1185">Reference proteome</keyword>
<accession>A0A9W8K3W3</accession>
<dbReference type="GO" id="GO:0004553">
    <property type="term" value="F:hydrolase activity, hydrolyzing O-glycosyl compounds"/>
    <property type="evidence" value="ECO:0007669"/>
    <property type="project" value="InterPro"/>
</dbReference>
<keyword evidence="3" id="KW-0812">Transmembrane</keyword>
<dbReference type="PANTHER" id="PTHR10963">
    <property type="entry name" value="GLYCOSYL HYDROLASE-RELATED"/>
    <property type="match status" value="1"/>
</dbReference>
<gene>
    <name evidence="5" type="ORF">NLJ89_g4007</name>
</gene>
<evidence type="ECO:0000259" key="4">
    <source>
        <dbReference type="PROSITE" id="PS51762"/>
    </source>
</evidence>
<comment type="similarity">
    <text evidence="1">Belongs to the glycosyl hydrolase 16 family.</text>
</comment>
<feature type="compositionally biased region" description="Low complexity" evidence="2">
    <location>
        <begin position="53"/>
        <end position="69"/>
    </location>
</feature>
<evidence type="ECO:0000256" key="3">
    <source>
        <dbReference type="SAM" id="Phobius"/>
    </source>
</evidence>
<proteinExistence type="inferred from homology"/>
<evidence type="ECO:0000256" key="2">
    <source>
        <dbReference type="SAM" id="MobiDB-lite"/>
    </source>
</evidence>
<feature type="transmembrane region" description="Helical" evidence="3">
    <location>
        <begin position="148"/>
        <end position="169"/>
    </location>
</feature>
<dbReference type="GO" id="GO:0005975">
    <property type="term" value="P:carbohydrate metabolic process"/>
    <property type="evidence" value="ECO:0007669"/>
    <property type="project" value="InterPro"/>
</dbReference>
<dbReference type="PANTHER" id="PTHR10963:SF55">
    <property type="entry name" value="GLYCOSIDE HYDROLASE FAMILY 16 PROTEIN"/>
    <property type="match status" value="1"/>
</dbReference>
<comment type="caution">
    <text evidence="5">The sequence shown here is derived from an EMBL/GenBank/DDBJ whole genome shotgun (WGS) entry which is preliminary data.</text>
</comment>
<feature type="region of interest" description="Disordered" evidence="2">
    <location>
        <begin position="1"/>
        <end position="75"/>
    </location>
</feature>
<dbReference type="InterPro" id="IPR050546">
    <property type="entry name" value="Glycosyl_Hydrlase_16"/>
</dbReference>
<keyword evidence="3" id="KW-1133">Transmembrane helix</keyword>
<dbReference type="EMBL" id="JANKHO010000317">
    <property type="protein sequence ID" value="KAJ3511593.1"/>
    <property type="molecule type" value="Genomic_DNA"/>
</dbReference>
<dbReference type="OrthoDB" id="4781at2759"/>
<feature type="region of interest" description="Disordered" evidence="2">
    <location>
        <begin position="98"/>
        <end position="119"/>
    </location>
</feature>
<feature type="domain" description="GH16" evidence="4">
    <location>
        <begin position="246"/>
        <end position="511"/>
    </location>
</feature>
<feature type="compositionally biased region" description="Polar residues" evidence="2">
    <location>
        <begin position="104"/>
        <end position="113"/>
    </location>
</feature>
<reference evidence="5" key="1">
    <citation type="submission" date="2022-07" db="EMBL/GenBank/DDBJ databases">
        <title>Genome Sequence of Agrocybe chaxingu.</title>
        <authorList>
            <person name="Buettner E."/>
        </authorList>
    </citation>
    <scope>NUCLEOTIDE SEQUENCE</scope>
    <source>
        <strain evidence="5">MP-N11</strain>
    </source>
</reference>
<dbReference type="SUPFAM" id="SSF49899">
    <property type="entry name" value="Concanavalin A-like lectins/glucanases"/>
    <property type="match status" value="1"/>
</dbReference>
<dbReference type="Pfam" id="PF00722">
    <property type="entry name" value="Glyco_hydro_16"/>
    <property type="match status" value="1"/>
</dbReference>
<name>A0A9W8K3W3_9AGAR</name>
<dbReference type="PROSITE" id="PS51762">
    <property type="entry name" value="GH16_2"/>
    <property type="match status" value="1"/>
</dbReference>
<dbReference type="Gene3D" id="2.60.120.200">
    <property type="match status" value="1"/>
</dbReference>
<dbReference type="InterPro" id="IPR000757">
    <property type="entry name" value="Beta-glucanase-like"/>
</dbReference>
<protein>
    <recommendedName>
        <fullName evidence="4">GH16 domain-containing protein</fullName>
    </recommendedName>
</protein>
<organism evidence="5 6">
    <name type="scientific">Agrocybe chaxingu</name>
    <dbReference type="NCBI Taxonomy" id="84603"/>
    <lineage>
        <taxon>Eukaryota</taxon>
        <taxon>Fungi</taxon>
        <taxon>Dikarya</taxon>
        <taxon>Basidiomycota</taxon>
        <taxon>Agaricomycotina</taxon>
        <taxon>Agaricomycetes</taxon>
        <taxon>Agaricomycetidae</taxon>
        <taxon>Agaricales</taxon>
        <taxon>Agaricineae</taxon>
        <taxon>Strophariaceae</taxon>
        <taxon>Agrocybe</taxon>
    </lineage>
</organism>
<sequence length="549" mass="60855">MSDANNSKERDGHPPMGHSSGTETRPNTAVSAAATDPFASPVSSRAPSIHHQPASPSSSKVSFPDSSSSAGPRRSILNQTGFGASAFSSARSSASRLSAAPYTSPASPTTSAPKTKIPRMKSHMLSDANPLPKPWLEKKNPRAVFSYWIVYVIILLGIAGGAVQSYFVYIRVPLDKRPLCLVFDENFENEATVFGEGGTFFREVNMDGFGTGEFEMTTTSRNNSFVRDGKLYIVPTLTADNIGMDAVFDGTVYNITDCTFNITRPDNGHIYKDGQRIFDWPSYYRSCSAVSNATAGTVINPVQSARLSTRYSASIRYGRVEIRAKMPTGDWMWPAIWMLPRDEVYGSWPLSGEIDIVESRGNGLRYTARGSNYVQGSLNWGPAPNLNGVSKSYSWWTDKRKSFGADFHTYALEWTPEFLRIYVNTRLHTLLDMRFNKPFFQRGEFPDVIFNGSSLVALQNPWINGTNATPFDQEFFLILNVAVGSTNGWFPEGQGDKPWLDRAQSPPLDFARAIGQWYPTWPSNLEDRAMVVHSPSRLDTKDTLIGIDP</sequence>
<keyword evidence="3" id="KW-0472">Membrane</keyword>
<feature type="compositionally biased region" description="Polar residues" evidence="2">
    <location>
        <begin position="19"/>
        <end position="30"/>
    </location>
</feature>
<dbReference type="Proteomes" id="UP001148786">
    <property type="component" value="Unassembled WGS sequence"/>
</dbReference>
<dbReference type="InterPro" id="IPR013320">
    <property type="entry name" value="ConA-like_dom_sf"/>
</dbReference>
<evidence type="ECO:0000313" key="5">
    <source>
        <dbReference type="EMBL" id="KAJ3511593.1"/>
    </source>
</evidence>
<dbReference type="AlphaFoldDB" id="A0A9W8K3W3"/>
<feature type="compositionally biased region" description="Basic and acidic residues" evidence="2">
    <location>
        <begin position="1"/>
        <end position="13"/>
    </location>
</feature>